<dbReference type="AlphaFoldDB" id="A0A6J1UA54"/>
<dbReference type="Proteomes" id="UP000504612">
    <property type="component" value="Unplaced"/>
</dbReference>
<dbReference type="InterPro" id="IPR050332">
    <property type="entry name" value="GPCR_2"/>
</dbReference>
<dbReference type="SUPFAM" id="SSF81321">
    <property type="entry name" value="Family A G protein-coupled receptor-like"/>
    <property type="match status" value="1"/>
</dbReference>
<dbReference type="PROSITE" id="PS00649">
    <property type="entry name" value="G_PROTEIN_RECEP_F2_1"/>
    <property type="match status" value="1"/>
</dbReference>
<evidence type="ECO:0000256" key="7">
    <source>
        <dbReference type="ARBA" id="ARBA00022989"/>
    </source>
</evidence>
<evidence type="ECO:0000256" key="2">
    <source>
        <dbReference type="ARBA" id="ARBA00005314"/>
    </source>
</evidence>
<sequence>MKSGPPALENPKDFTWKLKIATNAAVHIAANAAPLEPCVDTDDVLTKEEQIYLLNEAKSTCHNQINGQKEQIQDGHCLPEWDGIICWPTSLPGKKAAIPCPDYIYDFNHHGHAYRRCNDDGNWQLVPNTNKTWANYTECVLFFAPEQQDQEKELFDRLHIIYTVGYSISLASLVVAMCILCFFKHLHCNRNYIHLHLFASFICRAGSIFVKDIVLYSTFRPEGLVKGQDHDWDAEELTLTLGPRTQLAGCKVAVTVFLYFLATNHYWILVEGLYLHSLIFMAFLSNKSYLWALTLIGWGSPAVFVSIWAGVRASLADTQCWDLSAGNMKWIYQVPILAAIMVNFFLFLNIVRVLASKLWETNTGKLDPRQQYRKLLKSTLVLMPLFGVHYMVFMATPYTAVSSTLWQIQMHYEMLFNSLQGFFVALIYCFCNGEVQTEIKKAWFRRNLLLDIKQKTRITSTGGSCYYGGLTSHATNSISLSMASWGTTSATAIAMPLVARNWLLQLASSGATLEYFPVSSTLYNSLSQEMMQKAPDEIIKVLVDSPDLENHSCLKKDIETML</sequence>
<feature type="domain" description="G-protein coupled receptors family 2 profile 2" evidence="20">
    <location>
        <begin position="158"/>
        <end position="432"/>
    </location>
</feature>
<evidence type="ECO:0000256" key="1">
    <source>
        <dbReference type="ARBA" id="ARBA00004651"/>
    </source>
</evidence>
<protein>
    <recommendedName>
        <fullName evidence="3">Parathyroid hormone/parathyroid hormone-related peptide receptor</fullName>
    </recommendedName>
    <alternativeName>
        <fullName evidence="14">PTH/PTHrP type I receptor</fullName>
    </alternativeName>
    <alternativeName>
        <fullName evidence="15">Parathyroid hormone 1 receptor</fullName>
    </alternativeName>
</protein>
<dbReference type="GO" id="GO:0007189">
    <property type="term" value="P:adenylate cyclase-activating G protein-coupled receptor signaling pathway"/>
    <property type="evidence" value="ECO:0007669"/>
    <property type="project" value="UniProtKB-ARBA"/>
</dbReference>
<dbReference type="InterPro" id="IPR006126">
    <property type="entry name" value="Staph/Strept_toxin_CS"/>
</dbReference>
<evidence type="ECO:0000256" key="8">
    <source>
        <dbReference type="ARBA" id="ARBA00023040"/>
    </source>
</evidence>
<dbReference type="FunFam" id="1.20.1070.10:FF:000070">
    <property type="entry name" value="Parathyroid hormone/parathyroid hormone-related peptide receptor"/>
    <property type="match status" value="1"/>
</dbReference>
<dbReference type="PROSITE" id="PS50261">
    <property type="entry name" value="G_PROTEIN_RECEP_F2_4"/>
    <property type="match status" value="1"/>
</dbReference>
<dbReference type="SMART" id="SM00008">
    <property type="entry name" value="HormR"/>
    <property type="match status" value="1"/>
</dbReference>
<evidence type="ECO:0000256" key="11">
    <source>
        <dbReference type="ARBA" id="ARBA00023170"/>
    </source>
</evidence>
<keyword evidence="11" id="KW-0675">Receptor</keyword>
<evidence type="ECO:0000256" key="13">
    <source>
        <dbReference type="ARBA" id="ARBA00023224"/>
    </source>
</evidence>
<keyword evidence="13" id="KW-0807">Transducer</keyword>
<evidence type="ECO:0000313" key="21">
    <source>
        <dbReference type="Proteomes" id="UP000504612"/>
    </source>
</evidence>
<dbReference type="PROSITE" id="PS00277">
    <property type="entry name" value="STAPH_STREP_TOXIN_1"/>
    <property type="match status" value="1"/>
</dbReference>
<name>A0A6J1UA54_9SAUR</name>
<dbReference type="KEGG" id="nss:113413386"/>
<dbReference type="GO" id="GO:0005886">
    <property type="term" value="C:plasma membrane"/>
    <property type="evidence" value="ECO:0007669"/>
    <property type="project" value="UniProtKB-SubCell"/>
</dbReference>
<dbReference type="GO" id="GO:0008528">
    <property type="term" value="F:G protein-coupled peptide receptor activity"/>
    <property type="evidence" value="ECO:0007669"/>
    <property type="project" value="TreeGrafter"/>
</dbReference>
<accession>A0A6J1UA54</accession>
<feature type="transmembrane region" description="Helical" evidence="18">
    <location>
        <begin position="160"/>
        <end position="183"/>
    </location>
</feature>
<comment type="similarity">
    <text evidence="2">Belongs to the G-protein coupled receptor 2 family.</text>
</comment>
<feature type="transmembrane region" description="Helical" evidence="18">
    <location>
        <begin position="414"/>
        <end position="431"/>
    </location>
</feature>
<keyword evidence="12" id="KW-0325">Glycoprotein</keyword>
<evidence type="ECO:0000256" key="17">
    <source>
        <dbReference type="ARBA" id="ARBA00093493"/>
    </source>
</evidence>
<evidence type="ECO:0000313" key="22">
    <source>
        <dbReference type="RefSeq" id="XP_026525343.1"/>
    </source>
</evidence>
<dbReference type="RefSeq" id="XP_026525343.1">
    <property type="nucleotide sequence ID" value="XM_026669558.1"/>
</dbReference>
<evidence type="ECO:0000256" key="9">
    <source>
        <dbReference type="ARBA" id="ARBA00023136"/>
    </source>
</evidence>
<dbReference type="CDD" id="cd15265">
    <property type="entry name" value="7tmB1_PTHR"/>
    <property type="match status" value="1"/>
</dbReference>
<dbReference type="Gene3D" id="4.10.1240.10">
    <property type="entry name" value="GPCR, family 2, extracellular hormone receptor domain"/>
    <property type="match status" value="1"/>
</dbReference>
<reference evidence="22" key="1">
    <citation type="submission" date="2025-08" db="UniProtKB">
        <authorList>
            <consortium name="RefSeq"/>
        </authorList>
    </citation>
    <scope>IDENTIFICATION</scope>
</reference>
<dbReference type="Pfam" id="PF00002">
    <property type="entry name" value="7tm_2"/>
    <property type="match status" value="1"/>
</dbReference>
<dbReference type="PROSITE" id="PS00650">
    <property type="entry name" value="G_PROTEIN_RECEP_F2_2"/>
    <property type="match status" value="1"/>
</dbReference>
<keyword evidence="5 18" id="KW-0812">Transmembrane</keyword>
<dbReference type="InterPro" id="IPR017983">
    <property type="entry name" value="GPCR_2_secretin-like_CS"/>
</dbReference>
<evidence type="ECO:0000256" key="14">
    <source>
        <dbReference type="ARBA" id="ARBA00030334"/>
    </source>
</evidence>
<keyword evidence="8" id="KW-0297">G-protein coupled receptor</keyword>
<dbReference type="PANTHER" id="PTHR45620">
    <property type="entry name" value="PDF RECEPTOR-LIKE PROTEIN-RELATED"/>
    <property type="match status" value="1"/>
</dbReference>
<feature type="transmembrane region" description="Helical" evidence="18">
    <location>
        <begin position="289"/>
        <end position="310"/>
    </location>
</feature>
<comment type="function">
    <text evidence="16">G-protein-coupled receptor for parathyroid hormone (PTH) and for parathyroid hormone-related peptide (PTHLH). Ligand binding causes a conformation change that triggers signaling via guanine nucleotide-binding proteins (G proteins) and modulates the activity of downstream effectors, such as adenylate cyclase (cAMP). PTH1R is coupled to G(s) G alpha proteins and mediates activation of adenylate cyclase activity. PTHLH dissociates from PTH1R more rapidly than PTH; as consequence, the cAMP response induced by PTHLH decays faster than the response induced by PTH.</text>
</comment>
<keyword evidence="21" id="KW-1185">Reference proteome</keyword>
<gene>
    <name evidence="22" type="primary">LOC113413386</name>
</gene>
<dbReference type="InterPro" id="IPR017981">
    <property type="entry name" value="GPCR_2-like_7TM"/>
</dbReference>
<evidence type="ECO:0000256" key="5">
    <source>
        <dbReference type="ARBA" id="ARBA00022692"/>
    </source>
</evidence>
<evidence type="ECO:0000259" key="20">
    <source>
        <dbReference type="PROSITE" id="PS50261"/>
    </source>
</evidence>
<dbReference type="InterPro" id="IPR036445">
    <property type="entry name" value="GPCR_2_extracell_dom_sf"/>
</dbReference>
<keyword evidence="10" id="KW-1015">Disulfide bond</keyword>
<dbReference type="InterPro" id="IPR001879">
    <property type="entry name" value="GPCR_2_extracellular_dom"/>
</dbReference>
<dbReference type="GO" id="GO:0004991">
    <property type="term" value="F:parathyroid hormone receptor activity"/>
    <property type="evidence" value="ECO:0007669"/>
    <property type="project" value="InterPro"/>
</dbReference>
<dbReference type="PRINTS" id="PR00393">
    <property type="entry name" value="PTRHORMONER"/>
</dbReference>
<evidence type="ECO:0000256" key="18">
    <source>
        <dbReference type="SAM" id="Phobius"/>
    </source>
</evidence>
<dbReference type="InterPro" id="IPR000832">
    <property type="entry name" value="GPCR_2_secretin-like"/>
</dbReference>
<dbReference type="SUPFAM" id="SSF111418">
    <property type="entry name" value="Hormone receptor domain"/>
    <property type="match status" value="1"/>
</dbReference>
<evidence type="ECO:0000256" key="6">
    <source>
        <dbReference type="ARBA" id="ARBA00022729"/>
    </source>
</evidence>
<evidence type="ECO:0000256" key="3">
    <source>
        <dbReference type="ARBA" id="ARBA00020798"/>
    </source>
</evidence>
<comment type="subcellular location">
    <subcellularLocation>
        <location evidence="1">Cell membrane</location>
        <topology evidence="1">Multi-pass membrane protein</topology>
    </subcellularLocation>
</comment>
<dbReference type="GO" id="GO:0005576">
    <property type="term" value="C:extracellular region"/>
    <property type="evidence" value="ECO:0007669"/>
    <property type="project" value="InterPro"/>
</dbReference>
<dbReference type="Pfam" id="PF02793">
    <property type="entry name" value="HRM"/>
    <property type="match status" value="1"/>
</dbReference>
<dbReference type="PROSITE" id="PS50227">
    <property type="entry name" value="G_PROTEIN_RECEP_F2_3"/>
    <property type="match status" value="1"/>
</dbReference>
<dbReference type="PANTHER" id="PTHR45620:SF18">
    <property type="entry name" value="PARATHYROID HORMONE_PARATHYROID HORMONE-RELATED PEPTIDE RECEPTOR"/>
    <property type="match status" value="1"/>
</dbReference>
<organism evidence="21 22">
    <name type="scientific">Notechis scutatus</name>
    <name type="common">mainland tiger snake</name>
    <dbReference type="NCBI Taxonomy" id="8663"/>
    <lineage>
        <taxon>Eukaryota</taxon>
        <taxon>Metazoa</taxon>
        <taxon>Chordata</taxon>
        <taxon>Craniata</taxon>
        <taxon>Vertebrata</taxon>
        <taxon>Euteleostomi</taxon>
        <taxon>Lepidosauria</taxon>
        <taxon>Squamata</taxon>
        <taxon>Bifurcata</taxon>
        <taxon>Unidentata</taxon>
        <taxon>Episquamata</taxon>
        <taxon>Toxicofera</taxon>
        <taxon>Serpentes</taxon>
        <taxon>Colubroidea</taxon>
        <taxon>Elapidae</taxon>
        <taxon>Hydrophiinae</taxon>
        <taxon>Notechis</taxon>
    </lineage>
</organism>
<proteinExistence type="inferred from homology"/>
<dbReference type="PRINTS" id="PR00249">
    <property type="entry name" value="GPCRSECRETIN"/>
</dbReference>
<dbReference type="GO" id="GO:0017046">
    <property type="term" value="F:peptide hormone binding"/>
    <property type="evidence" value="ECO:0007669"/>
    <property type="project" value="TreeGrafter"/>
</dbReference>
<dbReference type="Gene3D" id="1.20.1070.10">
    <property type="entry name" value="Rhodopsin 7-helix transmembrane proteins"/>
    <property type="match status" value="1"/>
</dbReference>
<dbReference type="GO" id="GO:0007200">
    <property type="term" value="P:phospholipase C-activating G protein-coupled receptor signaling pathway"/>
    <property type="evidence" value="ECO:0007669"/>
    <property type="project" value="UniProtKB-ARBA"/>
</dbReference>
<evidence type="ECO:0000256" key="10">
    <source>
        <dbReference type="ARBA" id="ARBA00023157"/>
    </source>
</evidence>
<dbReference type="GeneID" id="113413386"/>
<dbReference type="FunFam" id="4.10.1240.10:FF:000005">
    <property type="entry name" value="Parathyroid hormone/parathyroid hormone-related peptide receptor"/>
    <property type="match status" value="1"/>
</dbReference>
<dbReference type="InterPro" id="IPR002170">
    <property type="entry name" value="GPCR_2_parathyroid_rcpt"/>
</dbReference>
<dbReference type="GO" id="GO:0007166">
    <property type="term" value="P:cell surface receptor signaling pathway"/>
    <property type="evidence" value="ECO:0007669"/>
    <property type="project" value="InterPro"/>
</dbReference>
<comment type="subunit">
    <text evidence="17">Homodimer in the absence of bound ligand. Peptide hormone binding leads to dissociation of the homodimer.</text>
</comment>
<keyword evidence="9 18" id="KW-0472">Membrane</keyword>
<keyword evidence="6" id="KW-0732">Signal</keyword>
<evidence type="ECO:0000256" key="12">
    <source>
        <dbReference type="ARBA" id="ARBA00023180"/>
    </source>
</evidence>
<feature type="transmembrane region" description="Helical" evidence="18">
    <location>
        <begin position="375"/>
        <end position="394"/>
    </location>
</feature>
<feature type="transmembrane region" description="Helical" evidence="18">
    <location>
        <begin position="330"/>
        <end position="354"/>
    </location>
</feature>
<keyword evidence="7 18" id="KW-1133">Transmembrane helix</keyword>
<evidence type="ECO:0000256" key="15">
    <source>
        <dbReference type="ARBA" id="ARBA00032662"/>
    </source>
</evidence>
<evidence type="ECO:0000256" key="16">
    <source>
        <dbReference type="ARBA" id="ARBA00093433"/>
    </source>
</evidence>
<evidence type="ECO:0000259" key="19">
    <source>
        <dbReference type="PROSITE" id="PS50227"/>
    </source>
</evidence>
<keyword evidence="4" id="KW-1003">Cell membrane</keyword>
<feature type="domain" description="G-protein coupled receptors family 2 profile 1" evidence="19">
    <location>
        <begin position="60"/>
        <end position="143"/>
    </location>
</feature>
<evidence type="ECO:0000256" key="4">
    <source>
        <dbReference type="ARBA" id="ARBA00022475"/>
    </source>
</evidence>